<sequence length="137" mass="15701">MKKYEIKETKVIPPEQLYHLYQSVGWSRYIREFDKLTAGLKNSLKVLTAWDADKLVGLVRAVGDGATILYVQDLLILPEYQNQGVGFSLMKKLLANYPQVMQKVLMTEEAPDVRHFYEKCGFISADQGSGVAFYRFE</sequence>
<dbReference type="Proteomes" id="UP001501577">
    <property type="component" value="Unassembled WGS sequence"/>
</dbReference>
<protein>
    <submittedName>
        <fullName evidence="4">GNAT family N-acetyltransferase</fullName>
    </submittedName>
</protein>
<evidence type="ECO:0000259" key="3">
    <source>
        <dbReference type="PROSITE" id="PS51186"/>
    </source>
</evidence>
<dbReference type="InterPro" id="IPR000182">
    <property type="entry name" value="GNAT_dom"/>
</dbReference>
<name>A0ABN3XYD0_9ENTE</name>
<dbReference type="RefSeq" id="WP_068707039.1">
    <property type="nucleotide sequence ID" value="NZ_BAAAXQ010000005.1"/>
</dbReference>
<evidence type="ECO:0000313" key="4">
    <source>
        <dbReference type="EMBL" id="GAA3008464.1"/>
    </source>
</evidence>
<feature type="domain" description="N-acetyltransferase" evidence="3">
    <location>
        <begin position="4"/>
        <end position="137"/>
    </location>
</feature>
<comment type="caution">
    <text evidence="4">The sequence shown here is derived from an EMBL/GenBank/DDBJ whole genome shotgun (WGS) entry which is preliminary data.</text>
</comment>
<dbReference type="CDD" id="cd04301">
    <property type="entry name" value="NAT_SF"/>
    <property type="match status" value="1"/>
</dbReference>
<dbReference type="PANTHER" id="PTHR43626:SF4">
    <property type="entry name" value="GCN5-RELATED N-ACETYLTRANSFERASE 2, CHLOROPLASTIC"/>
    <property type="match status" value="1"/>
</dbReference>
<keyword evidence="2" id="KW-0012">Acyltransferase</keyword>
<organism evidence="4 5">
    <name type="scientific">Tetragenococcus solitarius</name>
    <dbReference type="NCBI Taxonomy" id="71453"/>
    <lineage>
        <taxon>Bacteria</taxon>
        <taxon>Bacillati</taxon>
        <taxon>Bacillota</taxon>
        <taxon>Bacilli</taxon>
        <taxon>Lactobacillales</taxon>
        <taxon>Enterococcaceae</taxon>
        <taxon>Tetragenococcus</taxon>
    </lineage>
</organism>
<evidence type="ECO:0000313" key="5">
    <source>
        <dbReference type="Proteomes" id="UP001501577"/>
    </source>
</evidence>
<dbReference type="EMBL" id="BAAAXQ010000005">
    <property type="protein sequence ID" value="GAA3008464.1"/>
    <property type="molecule type" value="Genomic_DNA"/>
</dbReference>
<dbReference type="Pfam" id="PF13673">
    <property type="entry name" value="Acetyltransf_10"/>
    <property type="match status" value="1"/>
</dbReference>
<evidence type="ECO:0000256" key="2">
    <source>
        <dbReference type="ARBA" id="ARBA00023315"/>
    </source>
</evidence>
<dbReference type="PANTHER" id="PTHR43626">
    <property type="entry name" value="ACYL-COA N-ACYLTRANSFERASE"/>
    <property type="match status" value="1"/>
</dbReference>
<dbReference type="InterPro" id="IPR016181">
    <property type="entry name" value="Acyl_CoA_acyltransferase"/>
</dbReference>
<keyword evidence="1" id="KW-0808">Transferase</keyword>
<reference evidence="4 5" key="1">
    <citation type="journal article" date="2019" name="Int. J. Syst. Evol. Microbiol.">
        <title>The Global Catalogue of Microorganisms (GCM) 10K type strain sequencing project: providing services to taxonomists for standard genome sequencing and annotation.</title>
        <authorList>
            <consortium name="The Broad Institute Genomics Platform"/>
            <consortium name="The Broad Institute Genome Sequencing Center for Infectious Disease"/>
            <person name="Wu L."/>
            <person name="Ma J."/>
        </authorList>
    </citation>
    <scope>NUCLEOTIDE SEQUENCE [LARGE SCALE GENOMIC DNA]</scope>
    <source>
        <strain evidence="4 5">JCM 8736</strain>
    </source>
</reference>
<gene>
    <name evidence="4" type="ORF">GCM10019998_00670</name>
</gene>
<proteinExistence type="predicted"/>
<dbReference type="PROSITE" id="PS51186">
    <property type="entry name" value="GNAT"/>
    <property type="match status" value="1"/>
</dbReference>
<dbReference type="SUPFAM" id="SSF55729">
    <property type="entry name" value="Acyl-CoA N-acyltransferases (Nat)"/>
    <property type="match status" value="1"/>
</dbReference>
<keyword evidence="5" id="KW-1185">Reference proteome</keyword>
<evidence type="ECO:0000256" key="1">
    <source>
        <dbReference type="ARBA" id="ARBA00022679"/>
    </source>
</evidence>
<accession>A0ABN3XYD0</accession>
<dbReference type="InterPro" id="IPR045039">
    <property type="entry name" value="NSI-like"/>
</dbReference>
<dbReference type="Gene3D" id="3.40.630.30">
    <property type="match status" value="1"/>
</dbReference>